<evidence type="ECO:0000256" key="2">
    <source>
        <dbReference type="ARBA" id="ARBA00005478"/>
    </source>
</evidence>
<comment type="subunit">
    <text evidence="7">Component of the dolichol-phosphate mannose (DPM) synthase complex.</text>
</comment>
<dbReference type="OrthoDB" id="311279at2759"/>
<feature type="transmembrane region" description="Helical" evidence="7">
    <location>
        <begin position="7"/>
        <end position="27"/>
    </location>
</feature>
<comment type="pathway">
    <text evidence="7">Protein modification; protein glycosylation.</text>
</comment>
<keyword evidence="6 7" id="KW-0472">Membrane</keyword>
<dbReference type="PANTHER" id="PTHR15039:SF11">
    <property type="entry name" value="DOLICHOL PHOSPHATE-MANNOSE BIOSYNTHESIS REGULATORY PROTEIN"/>
    <property type="match status" value="1"/>
</dbReference>
<comment type="similarity">
    <text evidence="2 7">Belongs to the DPM2 family.</text>
</comment>
<organism evidence="8 9">
    <name type="scientific">Cocos nucifera</name>
    <name type="common">Coconut palm</name>
    <dbReference type="NCBI Taxonomy" id="13894"/>
    <lineage>
        <taxon>Eukaryota</taxon>
        <taxon>Viridiplantae</taxon>
        <taxon>Streptophyta</taxon>
        <taxon>Embryophyta</taxon>
        <taxon>Tracheophyta</taxon>
        <taxon>Spermatophyta</taxon>
        <taxon>Magnoliopsida</taxon>
        <taxon>Liliopsida</taxon>
        <taxon>Arecaceae</taxon>
        <taxon>Arecoideae</taxon>
        <taxon>Cocoseae</taxon>
        <taxon>Attaleinae</taxon>
        <taxon>Cocos</taxon>
    </lineage>
</organism>
<comment type="function">
    <text evidence="7">Regulatory subunit of the dolichol-phosphate mannose (DPM) synthase complex; essential for the ER localization.</text>
</comment>
<dbReference type="Pfam" id="PF07297">
    <property type="entry name" value="DPM2"/>
    <property type="match status" value="1"/>
</dbReference>
<dbReference type="InterPro" id="IPR009914">
    <property type="entry name" value="DPM2"/>
</dbReference>
<keyword evidence="3 7" id="KW-0812">Transmembrane</keyword>
<evidence type="ECO:0000256" key="4">
    <source>
        <dbReference type="ARBA" id="ARBA00022824"/>
    </source>
</evidence>
<evidence type="ECO:0000256" key="1">
    <source>
        <dbReference type="ARBA" id="ARBA00004477"/>
    </source>
</evidence>
<evidence type="ECO:0000256" key="7">
    <source>
        <dbReference type="RuleBase" id="RU365084"/>
    </source>
</evidence>
<sequence>MEDNGLGILISAISLSIFSYYTFWVIILPFVDEDHFIHKYFLPREFAILIPVLGGVALLSFLCLFIGVVILKSKYETS</sequence>
<protein>
    <recommendedName>
        <fullName evidence="7">Dolichol phosphate-mannose biosynthesis regulatory protein</fullName>
    </recommendedName>
</protein>
<dbReference type="GO" id="GO:0033185">
    <property type="term" value="C:dolichol-phosphate-mannose synthase complex"/>
    <property type="evidence" value="ECO:0007669"/>
    <property type="project" value="TreeGrafter"/>
</dbReference>
<dbReference type="UniPathway" id="UPA00378"/>
<dbReference type="AlphaFoldDB" id="A0A8K0I5S3"/>
<keyword evidence="5 7" id="KW-1133">Transmembrane helix</keyword>
<dbReference type="PANTHER" id="PTHR15039">
    <property type="entry name" value="DOLICHOL PHOSPHATE-MANNOSE BIOSYNTHESIS REGULATORY PROTEIN"/>
    <property type="match status" value="1"/>
</dbReference>
<dbReference type="GO" id="GO:0180047">
    <property type="term" value="P:dolichol phosphate mannose biosynthetic process"/>
    <property type="evidence" value="ECO:0007669"/>
    <property type="project" value="InterPro"/>
</dbReference>
<gene>
    <name evidence="8" type="ORF">COCNU_04G007910</name>
</gene>
<proteinExistence type="inferred from homology"/>
<feature type="transmembrane region" description="Helical" evidence="7">
    <location>
        <begin position="47"/>
        <end position="71"/>
    </location>
</feature>
<evidence type="ECO:0000256" key="5">
    <source>
        <dbReference type="ARBA" id="ARBA00022989"/>
    </source>
</evidence>
<evidence type="ECO:0000256" key="6">
    <source>
        <dbReference type="ARBA" id="ARBA00023136"/>
    </source>
</evidence>
<keyword evidence="9" id="KW-1185">Reference proteome</keyword>
<dbReference type="GO" id="GO:0005789">
    <property type="term" value="C:endoplasmic reticulum membrane"/>
    <property type="evidence" value="ECO:0007669"/>
    <property type="project" value="UniProtKB-SubCell"/>
</dbReference>
<comment type="subcellular location">
    <subcellularLocation>
        <location evidence="1 7">Endoplasmic reticulum membrane</location>
        <topology evidence="1 7">Multi-pass membrane protein</topology>
    </subcellularLocation>
</comment>
<accession>A0A8K0I5S3</accession>
<evidence type="ECO:0000313" key="9">
    <source>
        <dbReference type="Proteomes" id="UP000797356"/>
    </source>
</evidence>
<keyword evidence="4 7" id="KW-0256">Endoplasmic reticulum</keyword>
<comment type="caution">
    <text evidence="8">The sequence shown here is derived from an EMBL/GenBank/DDBJ whole genome shotgun (WGS) entry which is preliminary data.</text>
</comment>
<evidence type="ECO:0000313" key="8">
    <source>
        <dbReference type="EMBL" id="KAG1338485.1"/>
    </source>
</evidence>
<dbReference type="Proteomes" id="UP000797356">
    <property type="component" value="Chromosome 4"/>
</dbReference>
<reference evidence="8" key="2">
    <citation type="submission" date="2019-07" db="EMBL/GenBank/DDBJ databases">
        <authorList>
            <person name="Yang Y."/>
            <person name="Bocs S."/>
            <person name="Baudouin L."/>
        </authorList>
    </citation>
    <scope>NUCLEOTIDE SEQUENCE</scope>
    <source>
        <tissue evidence="8">Spear leaf of Hainan Tall coconut</tissue>
    </source>
</reference>
<dbReference type="GO" id="GO:0006506">
    <property type="term" value="P:GPI anchor biosynthetic process"/>
    <property type="evidence" value="ECO:0007669"/>
    <property type="project" value="TreeGrafter"/>
</dbReference>
<dbReference type="EMBL" id="CM017875">
    <property type="protein sequence ID" value="KAG1338485.1"/>
    <property type="molecule type" value="Genomic_DNA"/>
</dbReference>
<dbReference type="GO" id="GO:0030234">
    <property type="term" value="F:enzyme regulator activity"/>
    <property type="evidence" value="ECO:0007669"/>
    <property type="project" value="UniProtKB-UniRule"/>
</dbReference>
<evidence type="ECO:0000256" key="3">
    <source>
        <dbReference type="ARBA" id="ARBA00022692"/>
    </source>
</evidence>
<reference evidence="8" key="1">
    <citation type="journal article" date="2017" name="Gigascience">
        <title>The genome draft of coconut (Cocos nucifera).</title>
        <authorList>
            <person name="Xiao Y."/>
            <person name="Xu P."/>
            <person name="Fan H."/>
            <person name="Baudouin L."/>
            <person name="Xia W."/>
            <person name="Bocs S."/>
            <person name="Xu J."/>
            <person name="Li Q."/>
            <person name="Guo A."/>
            <person name="Zhou L."/>
            <person name="Li J."/>
            <person name="Wu Y."/>
            <person name="Ma Z."/>
            <person name="Armero A."/>
            <person name="Issali A.E."/>
            <person name="Liu N."/>
            <person name="Peng M."/>
            <person name="Yang Y."/>
        </authorList>
    </citation>
    <scope>NUCLEOTIDE SEQUENCE</scope>
    <source>
        <tissue evidence="8">Spear leaf of Hainan Tall coconut</tissue>
    </source>
</reference>
<name>A0A8K0I5S3_COCNU</name>